<dbReference type="PANTHER" id="PTHR24020">
    <property type="entry name" value="COLLAGEN ALPHA"/>
    <property type="match status" value="1"/>
</dbReference>
<dbReference type="PANTHER" id="PTHR24020:SF20">
    <property type="entry name" value="PH DOMAIN-CONTAINING PROTEIN"/>
    <property type="match status" value="1"/>
</dbReference>
<dbReference type="RefSeq" id="XP_012945167.1">
    <property type="nucleotide sequence ID" value="XM_013089713.1"/>
</dbReference>
<evidence type="ECO:0000256" key="1">
    <source>
        <dbReference type="SAM" id="SignalP"/>
    </source>
</evidence>
<keyword evidence="1" id="KW-0732">Signal</keyword>
<keyword evidence="3" id="KW-1185">Reference proteome</keyword>
<dbReference type="InterPro" id="IPR002035">
    <property type="entry name" value="VWF_A"/>
</dbReference>
<name>A0ABM1ACP1_APLCA</name>
<sequence length="260" mass="27552">MLSLHASIIISLSARLTFLFDVSRPTFHSDLSLLKCVCFPGEPCRAPLDLLFVVDSSGSLGQDNFNKELAFVEKIINSFDVNPQGAQVAMLTFSTSVKKQFCFNEHTTKESVNKAVKNVPYPRGVTMTHLALESAMNDYYISTCGARPNAAKVTVVVTDGMSTYPESTKAAAPALHATGVKVVSIGIGSGVSQDELKIIASSGDLVFSANNFDVLDAIEKEVSATACEAATSLPGYLEGCAGSCSSNLLCMAKNGEDVCD</sequence>
<accession>A0ABM1ACP1</accession>
<dbReference type="Proteomes" id="UP000694888">
    <property type="component" value="Unplaced"/>
</dbReference>
<evidence type="ECO:0000313" key="4">
    <source>
        <dbReference type="RefSeq" id="XP_012945167.1"/>
    </source>
</evidence>
<dbReference type="SMART" id="SM00327">
    <property type="entry name" value="VWA"/>
    <property type="match status" value="1"/>
</dbReference>
<dbReference type="CDD" id="cd01450">
    <property type="entry name" value="vWFA_subfamily_ECM"/>
    <property type="match status" value="1"/>
</dbReference>
<protein>
    <submittedName>
        <fullName evidence="4">Matrilin-3</fullName>
    </submittedName>
</protein>
<feature type="signal peptide" evidence="1">
    <location>
        <begin position="1"/>
        <end position="19"/>
    </location>
</feature>
<dbReference type="Gene3D" id="3.40.50.410">
    <property type="entry name" value="von Willebrand factor, type A domain"/>
    <property type="match status" value="1"/>
</dbReference>
<proteinExistence type="predicted"/>
<feature type="domain" description="VWFA" evidence="2">
    <location>
        <begin position="49"/>
        <end position="222"/>
    </location>
</feature>
<gene>
    <name evidence="4" type="primary">LOC101859285</name>
</gene>
<dbReference type="PROSITE" id="PS50234">
    <property type="entry name" value="VWFA"/>
    <property type="match status" value="1"/>
</dbReference>
<dbReference type="SUPFAM" id="SSF53300">
    <property type="entry name" value="vWA-like"/>
    <property type="match status" value="1"/>
</dbReference>
<feature type="non-terminal residue" evidence="4">
    <location>
        <position position="260"/>
    </location>
</feature>
<organism evidence="3 4">
    <name type="scientific">Aplysia californica</name>
    <name type="common">California sea hare</name>
    <dbReference type="NCBI Taxonomy" id="6500"/>
    <lineage>
        <taxon>Eukaryota</taxon>
        <taxon>Metazoa</taxon>
        <taxon>Spiralia</taxon>
        <taxon>Lophotrochozoa</taxon>
        <taxon>Mollusca</taxon>
        <taxon>Gastropoda</taxon>
        <taxon>Heterobranchia</taxon>
        <taxon>Euthyneura</taxon>
        <taxon>Tectipleura</taxon>
        <taxon>Aplysiida</taxon>
        <taxon>Aplysioidea</taxon>
        <taxon>Aplysiidae</taxon>
        <taxon>Aplysia</taxon>
    </lineage>
</organism>
<evidence type="ECO:0000313" key="3">
    <source>
        <dbReference type="Proteomes" id="UP000694888"/>
    </source>
</evidence>
<dbReference type="InterPro" id="IPR036465">
    <property type="entry name" value="vWFA_dom_sf"/>
</dbReference>
<reference evidence="4" key="1">
    <citation type="submission" date="2025-08" db="UniProtKB">
        <authorList>
            <consortium name="RefSeq"/>
        </authorList>
    </citation>
    <scope>IDENTIFICATION</scope>
</reference>
<dbReference type="InterPro" id="IPR050525">
    <property type="entry name" value="ECM_Assembly_Org"/>
</dbReference>
<feature type="chain" id="PRO_5047043992" evidence="1">
    <location>
        <begin position="20"/>
        <end position="260"/>
    </location>
</feature>
<dbReference type="GeneID" id="101859285"/>
<evidence type="ECO:0000259" key="2">
    <source>
        <dbReference type="PROSITE" id="PS50234"/>
    </source>
</evidence>
<dbReference type="PRINTS" id="PR00453">
    <property type="entry name" value="VWFADOMAIN"/>
</dbReference>
<dbReference type="Pfam" id="PF00092">
    <property type="entry name" value="VWA"/>
    <property type="match status" value="1"/>
</dbReference>